<keyword evidence="2" id="KW-1133">Transmembrane helix</keyword>
<dbReference type="RefSeq" id="WP_378568160.1">
    <property type="nucleotide sequence ID" value="NZ_JBHSDL010000030.1"/>
</dbReference>
<dbReference type="NCBIfam" id="TIGR03931">
    <property type="entry name" value="T7SS_Rv3446c"/>
    <property type="match status" value="1"/>
</dbReference>
<keyword evidence="2" id="KW-0472">Membrane</keyword>
<name>A0ABV8VN65_9NOCA</name>
<evidence type="ECO:0000313" key="4">
    <source>
        <dbReference type="Proteomes" id="UP001595844"/>
    </source>
</evidence>
<dbReference type="InterPro" id="IPR023840">
    <property type="entry name" value="T7SS_Rv3446c"/>
</dbReference>
<dbReference type="Proteomes" id="UP001595844">
    <property type="component" value="Unassembled WGS sequence"/>
</dbReference>
<reference evidence="4" key="1">
    <citation type="journal article" date="2019" name="Int. J. Syst. Evol. Microbiol.">
        <title>The Global Catalogue of Microorganisms (GCM) 10K type strain sequencing project: providing services to taxonomists for standard genome sequencing and annotation.</title>
        <authorList>
            <consortium name="The Broad Institute Genomics Platform"/>
            <consortium name="The Broad Institute Genome Sequencing Center for Infectious Disease"/>
            <person name="Wu L."/>
            <person name="Ma J."/>
        </authorList>
    </citation>
    <scope>NUCLEOTIDE SEQUENCE [LARGE SCALE GENOMIC DNA]</scope>
    <source>
        <strain evidence="4">IBRC-M 10490</strain>
    </source>
</reference>
<comment type="caution">
    <text evidence="3">The sequence shown here is derived from an EMBL/GenBank/DDBJ whole genome shotgun (WGS) entry which is preliminary data.</text>
</comment>
<protein>
    <submittedName>
        <fullName evidence="3">Type VII secretion-associated protein</fullName>
    </submittedName>
</protein>
<feature type="region of interest" description="Disordered" evidence="1">
    <location>
        <begin position="316"/>
        <end position="341"/>
    </location>
</feature>
<gene>
    <name evidence="3" type="ORF">ACFO5K_25720</name>
</gene>
<keyword evidence="4" id="KW-1185">Reference proteome</keyword>
<evidence type="ECO:0000256" key="1">
    <source>
        <dbReference type="SAM" id="MobiDB-lite"/>
    </source>
</evidence>
<dbReference type="EMBL" id="JBHSDL010000030">
    <property type="protein sequence ID" value="MFC4377484.1"/>
    <property type="molecule type" value="Genomic_DNA"/>
</dbReference>
<proteinExistence type="predicted"/>
<keyword evidence="2" id="KW-0812">Transmembrane</keyword>
<evidence type="ECO:0000256" key="2">
    <source>
        <dbReference type="SAM" id="Phobius"/>
    </source>
</evidence>
<accession>A0ABV8VN65</accession>
<evidence type="ECO:0000313" key="3">
    <source>
        <dbReference type="EMBL" id="MFC4377484.1"/>
    </source>
</evidence>
<organism evidence="3 4">
    <name type="scientific">Nocardia halotolerans</name>
    <dbReference type="NCBI Taxonomy" id="1755878"/>
    <lineage>
        <taxon>Bacteria</taxon>
        <taxon>Bacillati</taxon>
        <taxon>Actinomycetota</taxon>
        <taxon>Actinomycetes</taxon>
        <taxon>Mycobacteriales</taxon>
        <taxon>Nocardiaceae</taxon>
        <taxon>Nocardia</taxon>
    </lineage>
</organism>
<feature type="transmembrane region" description="Helical" evidence="2">
    <location>
        <begin position="283"/>
        <end position="305"/>
    </location>
</feature>
<sequence length="482" mass="49750">MSIVELVVSEAKIWARGATTHWDVVPSVVLGSNGSDLVVGEPLTPPTQVVSAVQYLACDRIALPPRVPTAGQALSAVLTAIIDTLGVAVPCERIVVVHPTAWGARPLELFATAAQQFTHEVVFEACAVRASAVDDATRRSRRTVVVEFGMLSTTASSVVYDAYGTHVEAVEAEPGLAAAELGNDSGCRLLTDLLTRLLDDRPADVVQVFGTADPALLEAVALAAERACGTGVAVSPLSGADLARPPATGPTYTPSIPPDPAAEWMQPLRARAAATNPVDHRPLYLGAAALAAVVAAASIGGFFLVGASGDQQAAATSAPTTSIAPLSPATPPPSTSIRAPLPTQETVGSVVLAVPVGWSRAAATDPTTRAVLVPDGGARQRITVIQKLLSAGAGYDEVAADLEAQIESKPTGTVSQVRRDVTFAGRPGLSYEEHPADGSTVRWQVLVERGVQMSVGCQYVEGGWESVLSACEQVVGAARIGY</sequence>
<feature type="compositionally biased region" description="Low complexity" evidence="1">
    <location>
        <begin position="316"/>
        <end position="327"/>
    </location>
</feature>